<feature type="compositionally biased region" description="Low complexity" evidence="6">
    <location>
        <begin position="150"/>
        <end position="163"/>
    </location>
</feature>
<keyword evidence="2" id="KW-0479">Metal-binding</keyword>
<feature type="domain" description="Arf-GAP" evidence="7">
    <location>
        <begin position="13"/>
        <end position="136"/>
    </location>
</feature>
<dbReference type="GO" id="GO:0005096">
    <property type="term" value="F:GTPase activator activity"/>
    <property type="evidence" value="ECO:0007669"/>
    <property type="project" value="UniProtKB-KW"/>
</dbReference>
<feature type="region of interest" description="Disordered" evidence="6">
    <location>
        <begin position="150"/>
        <end position="196"/>
    </location>
</feature>
<evidence type="ECO:0000313" key="8">
    <source>
        <dbReference type="EMBL" id="KAK4536491.1"/>
    </source>
</evidence>
<dbReference type="PRINTS" id="PR00405">
    <property type="entry name" value="REVINTRACTNG"/>
</dbReference>
<organism evidence="8 9">
    <name type="scientific">Cyanidium caldarium</name>
    <name type="common">Red alga</name>
    <dbReference type="NCBI Taxonomy" id="2771"/>
    <lineage>
        <taxon>Eukaryota</taxon>
        <taxon>Rhodophyta</taxon>
        <taxon>Bangiophyceae</taxon>
        <taxon>Cyanidiales</taxon>
        <taxon>Cyanidiaceae</taxon>
        <taxon>Cyanidium</taxon>
    </lineage>
</organism>
<dbReference type="InterPro" id="IPR001164">
    <property type="entry name" value="ArfGAP_dom"/>
</dbReference>
<reference evidence="8 9" key="1">
    <citation type="submission" date="2022-07" db="EMBL/GenBank/DDBJ databases">
        <title>Genome-wide signatures of adaptation to extreme environments.</title>
        <authorList>
            <person name="Cho C.H."/>
            <person name="Yoon H.S."/>
        </authorList>
    </citation>
    <scope>NUCLEOTIDE SEQUENCE [LARGE SCALE GENOMIC DNA]</scope>
    <source>
        <strain evidence="8 9">DBV 063 E5</strain>
    </source>
</reference>
<evidence type="ECO:0000259" key="7">
    <source>
        <dbReference type="PROSITE" id="PS50115"/>
    </source>
</evidence>
<dbReference type="CDD" id="cd08204">
    <property type="entry name" value="ArfGap"/>
    <property type="match status" value="1"/>
</dbReference>
<sequence>MPFRPPHAPSEHEQALRALLADPANAQCAECHEPGPRWASVNLGVFLCIQCSGLHRGLGVHVSQVRSVNLDRWSAAQVEAMRCVGNARAAELWEARLPDGFRRPAPGDLQRLRAFIEDKYVQRKYATANAGRGTEANHRAADAVQLLGSEEASSAKAPAPEWSWDAKAPSESPRTTASAPAANPEPSEHVLRKQTILALYGQSNNITAPSTDSLPSDRS</sequence>
<keyword evidence="1" id="KW-0343">GTPase activation</keyword>
<keyword evidence="9" id="KW-1185">Reference proteome</keyword>
<dbReference type="EMBL" id="JANCYW010000008">
    <property type="protein sequence ID" value="KAK4536491.1"/>
    <property type="molecule type" value="Genomic_DNA"/>
</dbReference>
<keyword evidence="4" id="KW-0862">Zinc</keyword>
<dbReference type="Pfam" id="PF01412">
    <property type="entry name" value="ArfGap"/>
    <property type="match status" value="1"/>
</dbReference>
<dbReference type="InterPro" id="IPR038508">
    <property type="entry name" value="ArfGAP_dom_sf"/>
</dbReference>
<dbReference type="InterPro" id="IPR037278">
    <property type="entry name" value="ARFGAP/RecO"/>
</dbReference>
<dbReference type="Proteomes" id="UP001301350">
    <property type="component" value="Unassembled WGS sequence"/>
</dbReference>
<evidence type="ECO:0000256" key="2">
    <source>
        <dbReference type="ARBA" id="ARBA00022723"/>
    </source>
</evidence>
<evidence type="ECO:0000256" key="4">
    <source>
        <dbReference type="ARBA" id="ARBA00022833"/>
    </source>
</evidence>
<evidence type="ECO:0000256" key="1">
    <source>
        <dbReference type="ARBA" id="ARBA00022468"/>
    </source>
</evidence>
<dbReference type="SUPFAM" id="SSF57863">
    <property type="entry name" value="ArfGap/RecO-like zinc finger"/>
    <property type="match status" value="1"/>
</dbReference>
<keyword evidence="3 5" id="KW-0863">Zinc-finger</keyword>
<dbReference type="Gene3D" id="1.10.220.150">
    <property type="entry name" value="Arf GTPase activating protein"/>
    <property type="match status" value="1"/>
</dbReference>
<evidence type="ECO:0000256" key="3">
    <source>
        <dbReference type="ARBA" id="ARBA00022771"/>
    </source>
</evidence>
<protein>
    <recommendedName>
        <fullName evidence="7">Arf-GAP domain-containing protein</fullName>
    </recommendedName>
</protein>
<dbReference type="PROSITE" id="PS50115">
    <property type="entry name" value="ARFGAP"/>
    <property type="match status" value="1"/>
</dbReference>
<comment type="caution">
    <text evidence="8">The sequence shown here is derived from an EMBL/GenBank/DDBJ whole genome shotgun (WGS) entry which is preliminary data.</text>
</comment>
<name>A0AAV9IWK0_CYACA</name>
<evidence type="ECO:0000256" key="6">
    <source>
        <dbReference type="SAM" id="MobiDB-lite"/>
    </source>
</evidence>
<evidence type="ECO:0000313" key="9">
    <source>
        <dbReference type="Proteomes" id="UP001301350"/>
    </source>
</evidence>
<gene>
    <name evidence="8" type="ORF">CDCA_CDCA08G2516</name>
</gene>
<dbReference type="PANTHER" id="PTHR45705:SF1">
    <property type="entry name" value="FI20236P1"/>
    <property type="match status" value="1"/>
</dbReference>
<evidence type="ECO:0000256" key="5">
    <source>
        <dbReference type="PROSITE-ProRule" id="PRU00288"/>
    </source>
</evidence>
<accession>A0AAV9IWK0</accession>
<dbReference type="PANTHER" id="PTHR45705">
    <property type="entry name" value="FI20236P1"/>
    <property type="match status" value="1"/>
</dbReference>
<dbReference type="InterPro" id="IPR051718">
    <property type="entry name" value="ARF_GTPase-activating"/>
</dbReference>
<dbReference type="AlphaFoldDB" id="A0AAV9IWK0"/>
<dbReference type="GO" id="GO:0005737">
    <property type="term" value="C:cytoplasm"/>
    <property type="evidence" value="ECO:0007669"/>
    <property type="project" value="TreeGrafter"/>
</dbReference>
<dbReference type="GO" id="GO:0008270">
    <property type="term" value="F:zinc ion binding"/>
    <property type="evidence" value="ECO:0007669"/>
    <property type="project" value="UniProtKB-KW"/>
</dbReference>
<proteinExistence type="predicted"/>
<dbReference type="SMART" id="SM00105">
    <property type="entry name" value="ArfGap"/>
    <property type="match status" value="1"/>
</dbReference>
<dbReference type="FunFam" id="1.10.220.150:FF:000009">
    <property type="entry name" value="stromal membrane-associated protein 1 isoform X1"/>
    <property type="match status" value="1"/>
</dbReference>